<feature type="chain" id="PRO_5005515594" evidence="2">
    <location>
        <begin position="22"/>
        <end position="180"/>
    </location>
</feature>
<proteinExistence type="evidence at transcript level"/>
<evidence type="ECO:0000256" key="1">
    <source>
        <dbReference type="SAM" id="MobiDB-lite"/>
    </source>
</evidence>
<name>A0A0K8R314_IXORI</name>
<feature type="signal peptide" evidence="2">
    <location>
        <begin position="1"/>
        <end position="21"/>
    </location>
</feature>
<sequence>MEVRCMLAYFLLLSLPVFGNAKEVKTSNEKAPPTPKKPASSNETSAQKKTTASTSTQATQKEASPKTKAAPQPQAPRPSTDPIICGLKDNQSDFALPSLECTLQHLPQNLTDHWKAYMQTGNKSESDLLTDICEAKEKGKNPDFMANYTENDKAMIHDTSTLCRIRHTAKSECEILNLIK</sequence>
<organism evidence="3">
    <name type="scientific">Ixodes ricinus</name>
    <name type="common">Common tick</name>
    <name type="synonym">Acarus ricinus</name>
    <dbReference type="NCBI Taxonomy" id="34613"/>
    <lineage>
        <taxon>Eukaryota</taxon>
        <taxon>Metazoa</taxon>
        <taxon>Ecdysozoa</taxon>
        <taxon>Arthropoda</taxon>
        <taxon>Chelicerata</taxon>
        <taxon>Arachnida</taxon>
        <taxon>Acari</taxon>
        <taxon>Parasitiformes</taxon>
        <taxon>Ixodida</taxon>
        <taxon>Ixodoidea</taxon>
        <taxon>Ixodidae</taxon>
        <taxon>Ixodinae</taxon>
        <taxon>Ixodes</taxon>
    </lineage>
</organism>
<reference evidence="3" key="1">
    <citation type="submission" date="2012-12" db="EMBL/GenBank/DDBJ databases">
        <title>Identification and characterization of a phenylalanine ammonia-lyase gene family in Isatis indigotica Fort.</title>
        <authorList>
            <person name="Liu Q."/>
            <person name="Chen J."/>
            <person name="Zhou X."/>
            <person name="Di P."/>
            <person name="Xiao Y."/>
            <person name="Xuan H."/>
            <person name="Zhang L."/>
            <person name="Chen W."/>
        </authorList>
    </citation>
    <scope>NUCLEOTIDE SEQUENCE</scope>
    <source>
        <tissue evidence="3">Salivary gland</tissue>
    </source>
</reference>
<protein>
    <submittedName>
        <fullName evidence="3">Putative isac anti-complement</fullName>
    </submittedName>
</protein>
<evidence type="ECO:0000256" key="2">
    <source>
        <dbReference type="SAM" id="SignalP"/>
    </source>
</evidence>
<feature type="compositionally biased region" description="Low complexity" evidence="1">
    <location>
        <begin position="44"/>
        <end position="80"/>
    </location>
</feature>
<dbReference type="AlphaFoldDB" id="A0A0K8R314"/>
<keyword evidence="2" id="KW-0732">Signal</keyword>
<feature type="region of interest" description="Disordered" evidence="1">
    <location>
        <begin position="24"/>
        <end position="86"/>
    </location>
</feature>
<dbReference type="EMBL" id="GADI01008333">
    <property type="protein sequence ID" value="JAA65475.1"/>
    <property type="molecule type" value="mRNA"/>
</dbReference>
<accession>A0A0K8R314</accession>
<evidence type="ECO:0000313" key="3">
    <source>
        <dbReference type="EMBL" id="JAA65475.1"/>
    </source>
</evidence>